<dbReference type="EMBL" id="GGEC01087595">
    <property type="protein sequence ID" value="MBX68079.1"/>
    <property type="molecule type" value="Transcribed_RNA"/>
</dbReference>
<proteinExistence type="predicted"/>
<evidence type="ECO:0000313" key="1">
    <source>
        <dbReference type="EMBL" id="MBX68079.1"/>
    </source>
</evidence>
<name>A0A2P2QM45_RHIMU</name>
<reference evidence="1" key="1">
    <citation type="submission" date="2018-02" db="EMBL/GenBank/DDBJ databases">
        <title>Rhizophora mucronata_Transcriptome.</title>
        <authorList>
            <person name="Meera S.P."/>
            <person name="Sreeshan A."/>
            <person name="Augustine A."/>
        </authorList>
    </citation>
    <scope>NUCLEOTIDE SEQUENCE</scope>
    <source>
        <tissue evidence="1">Leaf</tissue>
    </source>
</reference>
<protein>
    <submittedName>
        <fullName evidence="1">Uncharacterized protein</fullName>
    </submittedName>
</protein>
<dbReference type="AlphaFoldDB" id="A0A2P2QM45"/>
<organism evidence="1">
    <name type="scientific">Rhizophora mucronata</name>
    <name type="common">Asiatic mangrove</name>
    <dbReference type="NCBI Taxonomy" id="61149"/>
    <lineage>
        <taxon>Eukaryota</taxon>
        <taxon>Viridiplantae</taxon>
        <taxon>Streptophyta</taxon>
        <taxon>Embryophyta</taxon>
        <taxon>Tracheophyta</taxon>
        <taxon>Spermatophyta</taxon>
        <taxon>Magnoliopsida</taxon>
        <taxon>eudicotyledons</taxon>
        <taxon>Gunneridae</taxon>
        <taxon>Pentapetalae</taxon>
        <taxon>rosids</taxon>
        <taxon>fabids</taxon>
        <taxon>Malpighiales</taxon>
        <taxon>Rhizophoraceae</taxon>
        <taxon>Rhizophora</taxon>
    </lineage>
</organism>
<sequence length="64" mass="7079">MTIPKNISLNHIQASFFCLLYKIWPHLGGASWVVNGSRNEDPSLAINGDSLRVIRHSGSNRTST</sequence>
<accession>A0A2P2QM45</accession>